<dbReference type="PANTHER" id="PTHR15321:SF3">
    <property type="entry name" value="TP53-BINDING PROTEIN 1"/>
    <property type="match status" value="1"/>
</dbReference>
<dbReference type="SMART" id="SM00292">
    <property type="entry name" value="BRCT"/>
    <property type="match status" value="2"/>
</dbReference>
<accession>A0ABS8SSD7</accession>
<dbReference type="EMBL" id="JACEIK010000749">
    <property type="protein sequence ID" value="MCD7461730.1"/>
    <property type="molecule type" value="Genomic_DNA"/>
</dbReference>
<dbReference type="Pfam" id="PF16589">
    <property type="entry name" value="BRCT_2"/>
    <property type="match status" value="1"/>
</dbReference>
<dbReference type="PANTHER" id="PTHR15321">
    <property type="entry name" value="TUMOR SUPPRESSOR P53-BINDING PROTEIN 1"/>
    <property type="match status" value="1"/>
</dbReference>
<organism evidence="2 3">
    <name type="scientific">Datura stramonium</name>
    <name type="common">Jimsonweed</name>
    <name type="synonym">Common thornapple</name>
    <dbReference type="NCBI Taxonomy" id="4076"/>
    <lineage>
        <taxon>Eukaryota</taxon>
        <taxon>Viridiplantae</taxon>
        <taxon>Streptophyta</taxon>
        <taxon>Embryophyta</taxon>
        <taxon>Tracheophyta</taxon>
        <taxon>Spermatophyta</taxon>
        <taxon>Magnoliopsida</taxon>
        <taxon>eudicotyledons</taxon>
        <taxon>Gunneridae</taxon>
        <taxon>Pentapetalae</taxon>
        <taxon>asterids</taxon>
        <taxon>lamiids</taxon>
        <taxon>Solanales</taxon>
        <taxon>Solanaceae</taxon>
        <taxon>Solanoideae</taxon>
        <taxon>Datureae</taxon>
        <taxon>Datura</taxon>
    </lineage>
</organism>
<feature type="domain" description="BRCT" evidence="1">
    <location>
        <begin position="766"/>
        <end position="869"/>
    </location>
</feature>
<dbReference type="PROSITE" id="PS50172">
    <property type="entry name" value="BRCT"/>
    <property type="match status" value="2"/>
</dbReference>
<dbReference type="CDD" id="cd17724">
    <property type="entry name" value="BRCT_p53bp1_rpt2"/>
    <property type="match status" value="1"/>
</dbReference>
<dbReference type="SUPFAM" id="SSF52113">
    <property type="entry name" value="BRCT domain"/>
    <property type="match status" value="2"/>
</dbReference>
<dbReference type="InterPro" id="IPR036420">
    <property type="entry name" value="BRCT_dom_sf"/>
</dbReference>
<protein>
    <recommendedName>
        <fullName evidence="1">BRCT domain-containing protein</fullName>
    </recommendedName>
</protein>
<keyword evidence="3" id="KW-1185">Reference proteome</keyword>
<dbReference type="InterPro" id="IPR047250">
    <property type="entry name" value="BRCT_p53bp1-like_rpt2"/>
</dbReference>
<dbReference type="Gene3D" id="3.40.50.10190">
    <property type="entry name" value="BRCT domain"/>
    <property type="match status" value="2"/>
</dbReference>
<feature type="domain" description="BRCT" evidence="1">
    <location>
        <begin position="889"/>
        <end position="989"/>
    </location>
</feature>
<evidence type="ECO:0000259" key="1">
    <source>
        <dbReference type="PROSITE" id="PS50172"/>
    </source>
</evidence>
<dbReference type="InterPro" id="IPR047252">
    <property type="entry name" value="TP53BP1-like"/>
</dbReference>
<proteinExistence type="predicted"/>
<comment type="caution">
    <text evidence="2">The sequence shown here is derived from an EMBL/GenBank/DDBJ whole genome shotgun (WGS) entry which is preliminary data.</text>
</comment>
<reference evidence="2 3" key="1">
    <citation type="journal article" date="2021" name="BMC Genomics">
        <title>Datura genome reveals duplications of psychoactive alkaloid biosynthetic genes and high mutation rate following tissue culture.</title>
        <authorList>
            <person name="Rajewski A."/>
            <person name="Carter-House D."/>
            <person name="Stajich J."/>
            <person name="Litt A."/>
        </authorList>
    </citation>
    <scope>NUCLEOTIDE SEQUENCE [LARGE SCALE GENOMIC DNA]</scope>
    <source>
        <strain evidence="2">AR-01</strain>
    </source>
</reference>
<dbReference type="Pfam" id="PF18428">
    <property type="entry name" value="BRCT_3"/>
    <property type="match status" value="1"/>
</dbReference>
<evidence type="ECO:0000313" key="2">
    <source>
        <dbReference type="EMBL" id="MCD7461730.1"/>
    </source>
</evidence>
<dbReference type="InterPro" id="IPR001357">
    <property type="entry name" value="BRCT_dom"/>
</dbReference>
<name>A0ABS8SSD7_DATST</name>
<evidence type="ECO:0000313" key="3">
    <source>
        <dbReference type="Proteomes" id="UP000823775"/>
    </source>
</evidence>
<gene>
    <name evidence="2" type="ORF">HAX54_046909</name>
</gene>
<sequence>MQSLLGFRPPQFSEEAAWLPCWLQQHDVETKSSYNGINVGKPISHQHMEELLQQHNTVVSHQQSTQEDGYRSCHLFLSGDDSSTLSLVQPIDDVLQFHLHLSLDCSSEDLPTPLEDISEAKRIKSSHALSVQSVQIPIVPEGSAKELKVETFAALGKGSNNVNKGEGHERNASLDEVNDMDDAIELSIAASEALVIHEVFKDEPFSKRFPASTVLEAALQVKQARLEAWKESHESCNCATEEVPDIDSLSESEDLRMEDAFQDVGLSASGSADLYFHDFSLSHVKDTLASQTQRCSGKLEKDGAVRPGIDILQPGDSFTKLNLKEIESESQLKVDKRFGSPSDDGQRTPTRDPCLVVDIISVACESDHMSDCLKKVNFPVLGANSCQASIGSPTVKNINVAGEGDEFPKVFPKRFESRWFGGWTCLKKEISSSDQVKCNAIKSIPDPFVGETSFFSESADIAPDMSSFVARKQDEKVNVVSQLSIPSEGLCNEGKEMTLLFQDIVTSSNLSLDDTLCSVVPCSISSDHLSSPSAVYNNGKDEKQQCFGPTIECATNLQKNSVLDNQAVHGKQVTTPKINREGMHVPVRREVTSLRTYSVLPGNGISSEKGYSFNTSFSLGRTNVSMLKPVGQMTNEKGNCDDTPSDGNELTMAMPKNTSSPLILNPGPRRRFQASKAFQHDFGTEKDTKQTTEDPAAIECPKRKHVRFSETETEIQRRKEPKKSHIALKSCHTPKAARNLRPPTSHLESRTQELKKRLINSCARVGRRLMLKNMEFLVTGFCRKREKKLEDLIKKYGGTVLSDIPPPTNRGKRCKGFKPQAVPVVLCSKKLQTIKFLYGRAVNAFMLKAKWLTDSISEGCILPPEKYMVVKKCVGKRVIAVGSSVENNSHSPIFDDLGIMLHGEKNFCIDMAKIIKHGGGQVFKTLLELVQNRDSEKIVTGIIVTENERSASRHLKHCASEGNIPITSAYWIIRSLHLGKLLPLKEKTKTCKLPTLVLPEFPDTLDLSQEI</sequence>
<dbReference type="Proteomes" id="UP000823775">
    <property type="component" value="Unassembled WGS sequence"/>
</dbReference>